<reference evidence="1 2" key="1">
    <citation type="submission" date="2019-07" db="EMBL/GenBank/DDBJ databases">
        <authorList>
            <person name="Abdullah A."/>
            <person name="Lima G.C."/>
            <person name="Cuneo C.K."/>
            <person name="Ennest D.C."/>
            <person name="Fritz K.J."/>
            <person name="Johnson B.T."/>
            <person name="Larson S.M."/>
            <person name="Lemunyete M.N."/>
            <person name="Murray M.B."/>
            <person name="Osmond D.E."/>
            <person name="Patras K.A."/>
            <person name="Ransibrahmanakul S."/>
            <person name="Simpson K.A."/>
            <person name="Thull B.S."/>
            <person name="Wetzel S."/>
            <person name="Bonilla J.A."/>
            <person name="Klyczek K."/>
            <person name="Garlena R.A."/>
            <person name="Russell D.A."/>
            <person name="Pope W.H."/>
            <person name="Jacobs-Sera D."/>
            <person name="Hatfull G.F."/>
        </authorList>
    </citation>
    <scope>NUCLEOTIDE SEQUENCE [LARGE SCALE GENOMIC DNA]</scope>
</reference>
<evidence type="ECO:0000313" key="2">
    <source>
        <dbReference type="Proteomes" id="UP000321915"/>
    </source>
</evidence>
<dbReference type="RefSeq" id="YP_010660571.1">
    <property type="nucleotide sequence ID" value="NC_070877.1"/>
</dbReference>
<accession>A0A5B8WGQ5</accession>
<protein>
    <submittedName>
        <fullName evidence="1">Uncharacterized protein</fullName>
    </submittedName>
</protein>
<dbReference type="EMBL" id="MN183282">
    <property type="protein sequence ID" value="QED11693.1"/>
    <property type="molecule type" value="Genomic_DNA"/>
</dbReference>
<evidence type="ECO:0000313" key="1">
    <source>
        <dbReference type="EMBL" id="QED11693.1"/>
    </source>
</evidence>
<organism evidence="1 2">
    <name type="scientific">Arthrobacter phage Qui</name>
    <dbReference type="NCBI Taxonomy" id="2603260"/>
    <lineage>
        <taxon>Viruses</taxon>
        <taxon>Duplodnaviria</taxon>
        <taxon>Heunggongvirae</taxon>
        <taxon>Uroviricota</taxon>
        <taxon>Caudoviricetes</taxon>
        <taxon>Quivirus</taxon>
        <taxon>Quivirus qui</taxon>
    </lineage>
</organism>
<name>A0A5B8WGQ5_9CAUD</name>
<dbReference type="Proteomes" id="UP000321915">
    <property type="component" value="Segment"/>
</dbReference>
<proteinExistence type="predicted"/>
<keyword evidence="2" id="KW-1185">Reference proteome</keyword>
<dbReference type="KEGG" id="vg:77936565"/>
<sequence>MATQVVIRYTCDICKTSVEPETGLSGTPRKVALPKDWGEVMGTDKRKTIDIQLCAKCITAIKNDQVKVTNKA</sequence>
<gene>
    <name evidence="1" type="primary">205</name>
    <name evidence="1" type="ORF">SEA_QUI_205</name>
</gene>
<dbReference type="GeneID" id="77936565"/>